<dbReference type="PROSITE" id="PS60001">
    <property type="entry name" value="NOS"/>
    <property type="match status" value="1"/>
</dbReference>
<gene>
    <name evidence="14" type="ORF">KP77_13880</name>
</gene>
<dbReference type="InterPro" id="IPR044940">
    <property type="entry name" value="NOS_dom_2"/>
</dbReference>
<dbReference type="Proteomes" id="UP000031950">
    <property type="component" value="Unassembled WGS sequence"/>
</dbReference>
<dbReference type="CDD" id="cd00575">
    <property type="entry name" value="NOS_oxygenase"/>
    <property type="match status" value="1"/>
</dbReference>
<keyword evidence="6 11" id="KW-0349">Heme</keyword>
<dbReference type="PATRIC" id="fig|135826.4.peg.1382"/>
<evidence type="ECO:0000256" key="8">
    <source>
        <dbReference type="ARBA" id="ARBA00023002"/>
    </source>
</evidence>
<comment type="miscellaneous">
    <text evidence="11">This protein is similar to the oxygenase domain of eukaryotic nitric oxide synthases but lacks the reductase domain which, in eukaryotes, is responsible for transfer of electrons to the ferric heme during nitric oxide synthesis.</text>
</comment>
<evidence type="ECO:0000256" key="9">
    <source>
        <dbReference type="ARBA" id="ARBA00023004"/>
    </source>
</evidence>
<dbReference type="Gene3D" id="3.90.440.10">
    <property type="entry name" value="Nitric Oxide Synthase,Heme Domain,Chain A domain 2"/>
    <property type="match status" value="1"/>
</dbReference>
<evidence type="ECO:0000256" key="4">
    <source>
        <dbReference type="ARBA" id="ARBA00012735"/>
    </source>
</evidence>
<sequence>MRMAENPLYIKAKSFIEQFYQENKLDDQACLRRLSEVSGSIEECGTYEHTYEELSYGAKLAWRNSNRCIGRLFWNSLNVFDRRHDVTEEQVKKSLLEHIESATNGGKIRSSITIFAPSQGGSDPVRIFNHQLIRYAGYKQEDGTVVGDPHSVDMTVFCHNLGWKGEGTAFDVLPIVIQIKGHDPYYFDIPKELVKEVEITHPDSESFNELGLKWYAVPIISEMKLEIGGLEYKAAPFNGWYMETEIAARNFADEARYNVLKDTARAFDIDTSMNASMWKDRAIIKLCTAVMHAFKKAGVSITDHHTASQQFELFERMEQEQNREVTGDWTWLIPPVSPASSHIFHKQYNNTWKSPNFFYQPSMLDEKKKLKHGCPFSYHQQ</sequence>
<evidence type="ECO:0000256" key="5">
    <source>
        <dbReference type="ARBA" id="ARBA00018859"/>
    </source>
</evidence>
<evidence type="ECO:0000256" key="10">
    <source>
        <dbReference type="ARBA" id="ARBA00048713"/>
    </source>
</evidence>
<comment type="cofactor">
    <cofactor evidence="1 11 12">
        <name>heme</name>
        <dbReference type="ChEBI" id="CHEBI:30413"/>
    </cofactor>
</comment>
<keyword evidence="9 11" id="KW-0408">Iron</keyword>
<comment type="catalytic activity">
    <reaction evidence="10">
        <text>3 reduced [flavodoxin] + 2 L-arginine + 4 O2 = 3 oxidized [flavodoxin] + 2 L-citrulline + 2 nitric oxide + 4 H2O + 5 H(+)</text>
        <dbReference type="Rhea" id="RHEA:52324"/>
        <dbReference type="Rhea" id="RHEA-COMP:10622"/>
        <dbReference type="Rhea" id="RHEA-COMP:10623"/>
        <dbReference type="ChEBI" id="CHEBI:15377"/>
        <dbReference type="ChEBI" id="CHEBI:15378"/>
        <dbReference type="ChEBI" id="CHEBI:15379"/>
        <dbReference type="ChEBI" id="CHEBI:16480"/>
        <dbReference type="ChEBI" id="CHEBI:32682"/>
        <dbReference type="ChEBI" id="CHEBI:57618"/>
        <dbReference type="ChEBI" id="CHEBI:57743"/>
        <dbReference type="ChEBI" id="CHEBI:58210"/>
        <dbReference type="EC" id="1.14.14.47"/>
    </reaction>
</comment>
<dbReference type="GO" id="GO:0006809">
    <property type="term" value="P:nitric oxide biosynthetic process"/>
    <property type="evidence" value="ECO:0007669"/>
    <property type="project" value="InterPro"/>
</dbReference>
<evidence type="ECO:0000256" key="6">
    <source>
        <dbReference type="ARBA" id="ARBA00022617"/>
    </source>
</evidence>
<proteinExistence type="inferred from homology"/>
<evidence type="ECO:0000256" key="2">
    <source>
        <dbReference type="ARBA" id="ARBA00002642"/>
    </source>
</evidence>
<dbReference type="PANTHER" id="PTHR43410:SF1">
    <property type="entry name" value="NITRIC OXIDE SYNTHASE"/>
    <property type="match status" value="1"/>
</dbReference>
<accession>A0A0C2W3X7</accession>
<dbReference type="GO" id="GO:0020037">
    <property type="term" value="F:heme binding"/>
    <property type="evidence" value="ECO:0007669"/>
    <property type="project" value="InterPro"/>
</dbReference>
<dbReference type="EC" id="1.14.14.47" evidence="4 11"/>
<dbReference type="InterPro" id="IPR044943">
    <property type="entry name" value="NOS_dom_1"/>
</dbReference>
<protein>
    <recommendedName>
        <fullName evidence="5 11">Nitric oxide synthase oxygenase</fullName>
        <ecNumber evidence="4 11">1.14.14.47</ecNumber>
    </recommendedName>
</protein>
<dbReference type="AlphaFoldDB" id="A0A0C2W3X7"/>
<evidence type="ECO:0000256" key="1">
    <source>
        <dbReference type="ARBA" id="ARBA00001971"/>
    </source>
</evidence>
<comment type="similarity">
    <text evidence="3 11">Belongs to the NOS family. Bacterial NOS oxygenase subfamily.</text>
</comment>
<dbReference type="PANTHER" id="PTHR43410">
    <property type="entry name" value="NITRIC OXIDE SYNTHASE OXYGENASE"/>
    <property type="match status" value="1"/>
</dbReference>
<evidence type="ECO:0000256" key="7">
    <source>
        <dbReference type="ARBA" id="ARBA00022723"/>
    </source>
</evidence>
<keyword evidence="8 11" id="KW-0560">Oxidoreductase</keyword>
<comment type="subunit">
    <text evidence="11">Homodimer.</text>
</comment>
<dbReference type="EMBL" id="JXRQ01000016">
    <property type="protein sequence ID" value="KIL50768.1"/>
    <property type="molecule type" value="Genomic_DNA"/>
</dbReference>
<dbReference type="Gene3D" id="3.90.340.10">
    <property type="entry name" value="Nitric Oxide Synthase, Chain A, domain 1"/>
    <property type="match status" value="1"/>
</dbReference>
<evidence type="ECO:0000259" key="13">
    <source>
        <dbReference type="PROSITE" id="PS60001"/>
    </source>
</evidence>
<evidence type="ECO:0000313" key="15">
    <source>
        <dbReference type="Proteomes" id="UP000031950"/>
    </source>
</evidence>
<dbReference type="InterPro" id="IPR050607">
    <property type="entry name" value="NOS"/>
</dbReference>
<dbReference type="GO" id="GO:0046872">
    <property type="term" value="F:metal ion binding"/>
    <property type="evidence" value="ECO:0007669"/>
    <property type="project" value="UniProtKB-KW"/>
</dbReference>
<feature type="domain" description="Nitric oxide synthase (NOS)" evidence="13">
    <location>
        <begin position="67"/>
        <end position="74"/>
    </location>
</feature>
<organism evidence="14 15">
    <name type="scientific">Jeotgalibacillus alimentarius</name>
    <dbReference type="NCBI Taxonomy" id="135826"/>
    <lineage>
        <taxon>Bacteria</taxon>
        <taxon>Bacillati</taxon>
        <taxon>Bacillota</taxon>
        <taxon>Bacilli</taxon>
        <taxon>Bacillales</taxon>
        <taxon>Caryophanaceae</taxon>
        <taxon>Jeotgalibacillus</taxon>
    </lineage>
</organism>
<dbReference type="PIRSF" id="PIRSF037219">
    <property type="entry name" value="NOS_oxygenase"/>
    <property type="match status" value="1"/>
</dbReference>
<evidence type="ECO:0000256" key="3">
    <source>
        <dbReference type="ARBA" id="ARBA00005411"/>
    </source>
</evidence>
<keyword evidence="15" id="KW-1185">Reference proteome</keyword>
<dbReference type="SUPFAM" id="SSF56512">
    <property type="entry name" value="Nitric oxide (NO) synthase oxygenase domain"/>
    <property type="match status" value="1"/>
</dbReference>
<name>A0A0C2W3X7_9BACL</name>
<dbReference type="Pfam" id="PF02898">
    <property type="entry name" value="NO_synthase"/>
    <property type="match status" value="1"/>
</dbReference>
<comment type="caution">
    <text evidence="14">The sequence shown here is derived from an EMBL/GenBank/DDBJ whole genome shotgun (WGS) entry which is preliminary data.</text>
</comment>
<keyword evidence="7 11" id="KW-0479">Metal-binding</keyword>
<reference evidence="14 15" key="1">
    <citation type="submission" date="2015-01" db="EMBL/GenBank/DDBJ databases">
        <title>Genome sequence of Jeotgalibacillus alimentarius.</title>
        <authorList>
            <person name="Goh K.M."/>
            <person name="Chan K.-G."/>
            <person name="Yaakop A.S."/>
            <person name="Ee R."/>
            <person name="Gan H.M."/>
            <person name="Chan C.S."/>
        </authorList>
    </citation>
    <scope>NUCLEOTIDE SEQUENCE [LARGE SCALE GENOMIC DNA]</scope>
    <source>
        <strain evidence="14 15">YKJ-13</strain>
    </source>
</reference>
<dbReference type="InterPro" id="IPR036119">
    <property type="entry name" value="NOS_N_sf"/>
</dbReference>
<evidence type="ECO:0000313" key="14">
    <source>
        <dbReference type="EMBL" id="KIL50768.1"/>
    </source>
</evidence>
<evidence type="ECO:0000256" key="11">
    <source>
        <dbReference type="PIRNR" id="PIRNR037219"/>
    </source>
</evidence>
<dbReference type="GO" id="GO:0004517">
    <property type="term" value="F:nitric-oxide synthase activity"/>
    <property type="evidence" value="ECO:0007669"/>
    <property type="project" value="InterPro"/>
</dbReference>
<feature type="binding site" description="axial binding residue" evidence="12">
    <location>
        <position position="68"/>
    </location>
    <ligand>
        <name>heme</name>
        <dbReference type="ChEBI" id="CHEBI:30413"/>
    </ligand>
    <ligandPart>
        <name>Fe</name>
        <dbReference type="ChEBI" id="CHEBI:18248"/>
    </ligandPart>
</feature>
<dbReference type="InterPro" id="IPR044944">
    <property type="entry name" value="NOS_dom_3"/>
</dbReference>
<dbReference type="InterPro" id="IPR004030">
    <property type="entry name" value="NOS_N"/>
</dbReference>
<evidence type="ECO:0000256" key="12">
    <source>
        <dbReference type="PIRSR" id="PIRSR037219-1"/>
    </source>
</evidence>
<dbReference type="STRING" id="135826.KP77_13880"/>
<comment type="function">
    <text evidence="2 11">Catalyzes the production of nitric oxide.</text>
</comment>
<dbReference type="InterPro" id="IPR017142">
    <property type="entry name" value="Nitric_oxide_synthase_Oase-su"/>
</dbReference>
<dbReference type="Gene3D" id="3.90.1230.10">
    <property type="entry name" value="Nitric Oxide Synthase, Chain A, domain 3"/>
    <property type="match status" value="1"/>
</dbReference>